<protein>
    <submittedName>
        <fullName evidence="1">Uncharacterized protein</fullName>
    </submittedName>
</protein>
<accession>A0AA48KWF8</accession>
<sequence>MANVEKIIDKVNATMSIEGMPLTIEDRHRIKEVLTDKISLEEMVKRLVLKHTVKVGG</sequence>
<dbReference type="AlphaFoldDB" id="A0AA48KWF8"/>
<organism evidence="1">
    <name type="scientific">Candidatus Paraimprobicoccus trichonymphae</name>
    <dbReference type="NCBI Taxonomy" id="3033793"/>
    <lineage>
        <taxon>Bacteria</taxon>
        <taxon>Bacillati</taxon>
        <taxon>Bacillota</taxon>
        <taxon>Clostridia</taxon>
        <taxon>Candidatus Paraimprobicoccus</taxon>
    </lineage>
</organism>
<reference evidence="1" key="1">
    <citation type="journal article" date="2023" name="ISME J.">
        <title>Emergence of putative energy parasites within Clostridia revealed by genome analysis of a novel endosymbiotic clade.</title>
        <authorList>
            <person name="Takahashi K."/>
            <person name="Kuwahara H."/>
            <person name="Horikawa Y."/>
            <person name="Izawa K."/>
            <person name="Kato D."/>
            <person name="Inagaki T."/>
            <person name="Yuki M."/>
            <person name="Ohkuma M."/>
            <person name="Hongoh Y."/>
        </authorList>
    </citation>
    <scope>NUCLEOTIDE SEQUENCE</scope>
    <source>
        <strain evidence="1">RsTa-C01</strain>
    </source>
</reference>
<name>A0AA48KWF8_9FIRM</name>
<proteinExistence type="predicted"/>
<dbReference type="EMBL" id="AP027925">
    <property type="protein sequence ID" value="BED92966.1"/>
    <property type="molecule type" value="Genomic_DNA"/>
</dbReference>
<dbReference type="KEGG" id="ptrh:RsTaC01_0901"/>
<evidence type="ECO:0000313" key="1">
    <source>
        <dbReference type="EMBL" id="BED92966.1"/>
    </source>
</evidence>
<gene>
    <name evidence="1" type="ORF">RsTaC01_0901</name>
</gene>
<dbReference type="Proteomes" id="UP001335720">
    <property type="component" value="Chromosome"/>
</dbReference>